<dbReference type="InterPro" id="IPR003597">
    <property type="entry name" value="Ig_C1-set"/>
</dbReference>
<evidence type="ECO:0000313" key="2">
    <source>
        <dbReference type="Ensembl" id="ENSCCRP00020084724.1"/>
    </source>
</evidence>
<feature type="domain" description="Immunoglobulin C1-set" evidence="1">
    <location>
        <begin position="28"/>
        <end position="96"/>
    </location>
</feature>
<sequence>MLLVCLFNPQLVCCLYVFLSAVKPQVILQSVCCDFYHKPIKLTWLRDDKEVTTDVTSTEELADGDWYYQIHSHLEYFPKPGEKVSCVVEHQVAQLLRYPCTDATRCVCSLYIQGFAA</sequence>
<accession>A0A8C2ISV1</accession>
<proteinExistence type="predicted"/>
<dbReference type="Proteomes" id="UP000694427">
    <property type="component" value="Unplaced"/>
</dbReference>
<evidence type="ECO:0000259" key="1">
    <source>
        <dbReference type="SMART" id="SM00407"/>
    </source>
</evidence>
<reference evidence="2" key="1">
    <citation type="submission" date="2025-05" db="UniProtKB">
        <authorList>
            <consortium name="Ensembl"/>
        </authorList>
    </citation>
    <scope>IDENTIFICATION</scope>
</reference>
<dbReference type="SMART" id="SM00407">
    <property type="entry name" value="IGc1"/>
    <property type="match status" value="1"/>
</dbReference>
<dbReference type="InterPro" id="IPR036179">
    <property type="entry name" value="Ig-like_dom_sf"/>
</dbReference>
<keyword evidence="3" id="KW-1185">Reference proteome</keyword>
<evidence type="ECO:0000313" key="3">
    <source>
        <dbReference type="Proteomes" id="UP000694427"/>
    </source>
</evidence>
<dbReference type="InterPro" id="IPR013783">
    <property type="entry name" value="Ig-like_fold"/>
</dbReference>
<dbReference type="PANTHER" id="PTHR19944">
    <property type="entry name" value="MHC CLASS II-RELATED"/>
    <property type="match status" value="1"/>
</dbReference>
<dbReference type="Proteomes" id="UP000694701">
    <property type="component" value="Unplaced"/>
</dbReference>
<dbReference type="SUPFAM" id="SSF48726">
    <property type="entry name" value="Immunoglobulin"/>
    <property type="match status" value="1"/>
</dbReference>
<dbReference type="Pfam" id="PF07654">
    <property type="entry name" value="C1-set"/>
    <property type="match status" value="1"/>
</dbReference>
<evidence type="ECO:0000313" key="4">
    <source>
        <dbReference type="Proteomes" id="UP000694701"/>
    </source>
</evidence>
<dbReference type="Ensembl" id="ENSCCRT00020092690.1">
    <property type="protein sequence ID" value="ENSCCRP00020084724.1"/>
    <property type="gene ID" value="ENSCCRG00020039026.1"/>
</dbReference>
<dbReference type="InterPro" id="IPR050160">
    <property type="entry name" value="MHC/Immunoglobulin"/>
</dbReference>
<dbReference type="Gene3D" id="2.60.40.10">
    <property type="entry name" value="Immunoglobulins"/>
    <property type="match status" value="1"/>
</dbReference>
<dbReference type="PANTHER" id="PTHR19944:SF99">
    <property type="entry name" value="HLA CLASS II HISTOCOMPATIBILITY ANTIGEN, DRB1 BETA CHAIN"/>
    <property type="match status" value="1"/>
</dbReference>
<name>A0A8C2ISV1_CYPCA</name>
<protein>
    <recommendedName>
        <fullName evidence="1">Immunoglobulin C1-set domain-containing protein</fullName>
    </recommendedName>
</protein>
<organism evidence="2 4">
    <name type="scientific">Cyprinus carpio</name>
    <name type="common">Common carp</name>
    <dbReference type="NCBI Taxonomy" id="7962"/>
    <lineage>
        <taxon>Eukaryota</taxon>
        <taxon>Metazoa</taxon>
        <taxon>Chordata</taxon>
        <taxon>Craniata</taxon>
        <taxon>Vertebrata</taxon>
        <taxon>Euteleostomi</taxon>
        <taxon>Actinopterygii</taxon>
        <taxon>Neopterygii</taxon>
        <taxon>Teleostei</taxon>
        <taxon>Ostariophysi</taxon>
        <taxon>Cypriniformes</taxon>
        <taxon>Cyprinidae</taxon>
        <taxon>Cyprininae</taxon>
        <taxon>Cyprinus</taxon>
    </lineage>
</organism>
<dbReference type="Ensembl" id="ENSCCRT00010100106.1">
    <property type="protein sequence ID" value="ENSCCRP00010090262.1"/>
    <property type="gene ID" value="ENSCCRG00010039463.1"/>
</dbReference>
<dbReference type="AlphaFoldDB" id="A0A8C2ISV1"/>